<proteinExistence type="predicted"/>
<dbReference type="KEGG" id="rce:RC1_0244"/>
<organism evidence="1 2">
    <name type="scientific">Rhodospirillum centenum (strain ATCC 51521 / SW)</name>
    <dbReference type="NCBI Taxonomy" id="414684"/>
    <lineage>
        <taxon>Bacteria</taxon>
        <taxon>Pseudomonadati</taxon>
        <taxon>Pseudomonadota</taxon>
        <taxon>Alphaproteobacteria</taxon>
        <taxon>Rhodospirillales</taxon>
        <taxon>Rhodospirillaceae</taxon>
        <taxon>Rhodospirillum</taxon>
    </lineage>
</organism>
<dbReference type="HOGENOM" id="CLU_3332227_0_0_5"/>
<dbReference type="STRING" id="414684.RC1_0244"/>
<protein>
    <submittedName>
        <fullName evidence="1">Uncharacterized protein</fullName>
    </submittedName>
</protein>
<gene>
    <name evidence="1" type="ordered locus">RC1_0244</name>
</gene>
<dbReference type="Proteomes" id="UP000001591">
    <property type="component" value="Chromosome"/>
</dbReference>
<evidence type="ECO:0000313" key="2">
    <source>
        <dbReference type="Proteomes" id="UP000001591"/>
    </source>
</evidence>
<keyword evidence="2" id="KW-1185">Reference proteome</keyword>
<evidence type="ECO:0000313" key="1">
    <source>
        <dbReference type="EMBL" id="ACI97693.1"/>
    </source>
</evidence>
<name>B6IQF7_RHOCS</name>
<sequence>MFIGRVDLPGADRCRFPPDGAAAPPPLLFLRLPFPPLA</sequence>
<dbReference type="EMBL" id="CP000613">
    <property type="protein sequence ID" value="ACI97693.1"/>
    <property type="molecule type" value="Genomic_DNA"/>
</dbReference>
<reference evidence="1 2" key="1">
    <citation type="journal article" date="2010" name="BMC Genomics">
        <title>Metabolic flexibility revealed in the genome of the cyst-forming alpha-1 proteobacterium Rhodospirillum centenum.</title>
        <authorList>
            <person name="Lu Y.K."/>
            <person name="Marden J."/>
            <person name="Han M."/>
            <person name="Swingley W.D."/>
            <person name="Mastrian S.D."/>
            <person name="Chowdhury S.R."/>
            <person name="Hao J."/>
            <person name="Helmy T."/>
            <person name="Kim S."/>
            <person name="Kurdoglu A.A."/>
            <person name="Matthies H.J."/>
            <person name="Rollo D."/>
            <person name="Stothard P."/>
            <person name="Blankenship R.E."/>
            <person name="Bauer C.E."/>
            <person name="Touchman J.W."/>
        </authorList>
    </citation>
    <scope>NUCLEOTIDE SEQUENCE [LARGE SCALE GENOMIC DNA]</scope>
    <source>
        <strain evidence="2">ATCC 51521 / SW</strain>
    </source>
</reference>
<dbReference type="AlphaFoldDB" id="B6IQF7"/>
<accession>B6IQF7</accession>